<feature type="transmembrane region" description="Helical" evidence="13">
    <location>
        <begin position="221"/>
        <end position="241"/>
    </location>
</feature>
<evidence type="ECO:0000259" key="14">
    <source>
        <dbReference type="Pfam" id="PF01490"/>
    </source>
</evidence>
<feature type="transmembrane region" description="Helical" evidence="13">
    <location>
        <begin position="65"/>
        <end position="91"/>
    </location>
</feature>
<feature type="transmembrane region" description="Helical" evidence="13">
    <location>
        <begin position="262"/>
        <end position="284"/>
    </location>
</feature>
<evidence type="ECO:0000313" key="15">
    <source>
        <dbReference type="EMBL" id="RZB72937.1"/>
    </source>
</evidence>
<dbReference type="GO" id="GO:0006865">
    <property type="term" value="P:amino acid transport"/>
    <property type="evidence" value="ECO:0007669"/>
    <property type="project" value="UniProtKB-KW"/>
</dbReference>
<evidence type="ECO:0000256" key="11">
    <source>
        <dbReference type="ARBA" id="ARBA00023294"/>
    </source>
</evidence>
<evidence type="ECO:0000256" key="10">
    <source>
        <dbReference type="ARBA" id="ARBA00023136"/>
    </source>
</evidence>
<dbReference type="Proteomes" id="UP000289340">
    <property type="component" value="Chromosome 13"/>
</dbReference>
<keyword evidence="8" id="KW-0029">Amino-acid transport</keyword>
<protein>
    <submittedName>
        <fullName evidence="15">Proline transporter 1 isoform B</fullName>
    </submittedName>
</protein>
<sequence length="376" mass="41671">MRKGNMELETNKVYDYEDARGNDAEVPDTAHQISTDSWFQVAFILTTGINSAFVLGYPGTVMVPLGWFGGVIGLILATAVSLYANALVAYLHELGGQRHIRYRDLAGFIYGKKAYNLTWVLQYINLFMINTGYIILAGSALKATYVLFKDDGLLKLPYCIAIAGLVCAMFAVCIPHLSALRIWLGFSTVFSLAYIVISFVLSLKDGLRSPPRDYEIPGEGVSKIFTIIGASANLVFAFNTGMLPEIQATIKQPVVKNMMKALYFQFTVGVLPLYLVAFTGYWAYGSSTEVYLLNSVNGAVWVKALANITAFLQSVIALHVHTYTFKLEFSLLLNVLLELFPWLNINNNNSGSVSTRFLQVQCTSFWILNMGSKEVQ</sequence>
<evidence type="ECO:0000256" key="8">
    <source>
        <dbReference type="ARBA" id="ARBA00022970"/>
    </source>
</evidence>
<feature type="transmembrane region" description="Helical" evidence="13">
    <location>
        <begin position="120"/>
        <end position="141"/>
    </location>
</feature>
<feature type="domain" description="Amino acid transporter transmembrane" evidence="14">
    <location>
        <begin position="35"/>
        <end position="323"/>
    </location>
</feature>
<dbReference type="AlphaFoldDB" id="A0A445HH67"/>
<evidence type="ECO:0000256" key="2">
    <source>
        <dbReference type="ARBA" id="ARBA00004236"/>
    </source>
</evidence>
<feature type="transmembrane region" description="Helical" evidence="13">
    <location>
        <begin position="304"/>
        <end position="325"/>
    </location>
</feature>
<dbReference type="InterPro" id="IPR013057">
    <property type="entry name" value="AA_transpt_TM"/>
</dbReference>
<keyword evidence="4" id="KW-0813">Transport</keyword>
<dbReference type="GO" id="GO:0009734">
    <property type="term" value="P:auxin-activated signaling pathway"/>
    <property type="evidence" value="ECO:0007669"/>
    <property type="project" value="UniProtKB-KW"/>
</dbReference>
<evidence type="ECO:0000256" key="6">
    <source>
        <dbReference type="ARBA" id="ARBA00022692"/>
    </source>
</evidence>
<keyword evidence="7" id="KW-0769">Symport</keyword>
<gene>
    <name evidence="15" type="ORF">D0Y65_036933</name>
</gene>
<evidence type="ECO:0000256" key="4">
    <source>
        <dbReference type="ARBA" id="ARBA00022448"/>
    </source>
</evidence>
<name>A0A445HH67_GLYSO</name>
<evidence type="ECO:0000256" key="12">
    <source>
        <dbReference type="ARBA" id="ARBA00045588"/>
    </source>
</evidence>
<dbReference type="GO" id="GO:0005886">
    <property type="term" value="C:plasma membrane"/>
    <property type="evidence" value="ECO:0007669"/>
    <property type="project" value="UniProtKB-SubCell"/>
</dbReference>
<dbReference type="GO" id="GO:0015293">
    <property type="term" value="F:symporter activity"/>
    <property type="evidence" value="ECO:0007669"/>
    <property type="project" value="UniProtKB-KW"/>
</dbReference>
<keyword evidence="10 13" id="KW-0472">Membrane</keyword>
<feature type="transmembrane region" description="Helical" evidence="13">
    <location>
        <begin position="182"/>
        <end position="201"/>
    </location>
</feature>
<dbReference type="GO" id="GO:0012505">
    <property type="term" value="C:endomembrane system"/>
    <property type="evidence" value="ECO:0007669"/>
    <property type="project" value="UniProtKB-SubCell"/>
</dbReference>
<evidence type="ECO:0000256" key="5">
    <source>
        <dbReference type="ARBA" id="ARBA00022475"/>
    </source>
</evidence>
<comment type="caution">
    <text evidence="15">The sequence shown here is derived from an EMBL/GenBank/DDBJ whole genome shotgun (WGS) entry which is preliminary data.</text>
</comment>
<dbReference type="PANTHER" id="PTHR48017">
    <property type="entry name" value="OS05G0424000 PROTEIN-RELATED"/>
    <property type="match status" value="1"/>
</dbReference>
<organism evidence="15 16">
    <name type="scientific">Glycine soja</name>
    <name type="common">Wild soybean</name>
    <dbReference type="NCBI Taxonomy" id="3848"/>
    <lineage>
        <taxon>Eukaryota</taxon>
        <taxon>Viridiplantae</taxon>
        <taxon>Streptophyta</taxon>
        <taxon>Embryophyta</taxon>
        <taxon>Tracheophyta</taxon>
        <taxon>Spermatophyta</taxon>
        <taxon>Magnoliopsida</taxon>
        <taxon>eudicotyledons</taxon>
        <taxon>Gunneridae</taxon>
        <taxon>Pentapetalae</taxon>
        <taxon>rosids</taxon>
        <taxon>fabids</taxon>
        <taxon>Fabales</taxon>
        <taxon>Fabaceae</taxon>
        <taxon>Papilionoideae</taxon>
        <taxon>50 kb inversion clade</taxon>
        <taxon>NPAAA clade</taxon>
        <taxon>indigoferoid/millettioid clade</taxon>
        <taxon>Phaseoleae</taxon>
        <taxon>Glycine</taxon>
        <taxon>Glycine subgen. Soja</taxon>
    </lineage>
</organism>
<comment type="function">
    <text evidence="12">Carrier protein involved in proton-driven auxin influx. Mediates the formation of auxin gradient from developing leaves (site of auxin biosynthesis) to tips by contributing to the loading of auxin in vascular tissues and facilitating acropetal (base to tip) auxin transport within inner tissues of the root apex, and basipetal (tip to base) auxin transport within outer tissues of the root apex. May be involved in lateral roots and nodules formation.</text>
</comment>
<reference evidence="15 16" key="1">
    <citation type="submission" date="2018-09" db="EMBL/GenBank/DDBJ databases">
        <title>A high-quality reference genome of wild soybean provides a powerful tool to mine soybean genomes.</title>
        <authorList>
            <person name="Xie M."/>
            <person name="Chung C.Y.L."/>
            <person name="Li M.-W."/>
            <person name="Wong F.-L."/>
            <person name="Chan T.-F."/>
            <person name="Lam H.-M."/>
        </authorList>
    </citation>
    <scope>NUCLEOTIDE SEQUENCE [LARGE SCALE GENOMIC DNA]</scope>
    <source>
        <strain evidence="16">cv. W05</strain>
        <tissue evidence="15">Hypocotyl of etiolated seedlings</tissue>
    </source>
</reference>
<comment type="subcellular location">
    <subcellularLocation>
        <location evidence="2">Cell membrane</location>
    </subcellularLocation>
    <subcellularLocation>
        <location evidence="1">Endomembrane system</location>
        <topology evidence="1">Multi-pass membrane protein</topology>
    </subcellularLocation>
</comment>
<feature type="transmembrane region" description="Helical" evidence="13">
    <location>
        <begin position="153"/>
        <end position="175"/>
    </location>
</feature>
<accession>A0A445HH67</accession>
<proteinExistence type="inferred from homology"/>
<evidence type="ECO:0000256" key="13">
    <source>
        <dbReference type="SAM" id="Phobius"/>
    </source>
</evidence>
<keyword evidence="11" id="KW-0927">Auxin signaling pathway</keyword>
<feature type="transmembrane region" description="Helical" evidence="13">
    <location>
        <begin position="38"/>
        <end position="59"/>
    </location>
</feature>
<dbReference type="EMBL" id="QZWG01000013">
    <property type="protein sequence ID" value="RZB72937.1"/>
    <property type="molecule type" value="Genomic_DNA"/>
</dbReference>
<keyword evidence="6 13" id="KW-0812">Transmembrane</keyword>
<evidence type="ECO:0000256" key="7">
    <source>
        <dbReference type="ARBA" id="ARBA00022847"/>
    </source>
</evidence>
<evidence type="ECO:0000256" key="9">
    <source>
        <dbReference type="ARBA" id="ARBA00022989"/>
    </source>
</evidence>
<evidence type="ECO:0000256" key="1">
    <source>
        <dbReference type="ARBA" id="ARBA00004127"/>
    </source>
</evidence>
<keyword evidence="9 13" id="KW-1133">Transmembrane helix</keyword>
<evidence type="ECO:0000313" key="16">
    <source>
        <dbReference type="Proteomes" id="UP000289340"/>
    </source>
</evidence>
<evidence type="ECO:0000256" key="3">
    <source>
        <dbReference type="ARBA" id="ARBA00005590"/>
    </source>
</evidence>
<dbReference type="Pfam" id="PF01490">
    <property type="entry name" value="Aa_trans"/>
    <property type="match status" value="1"/>
</dbReference>
<comment type="similarity">
    <text evidence="3">Belongs to the amino acid/polyamine transporter 2 family. Amino acid/auxin permease (AAAP) (TC 2.A.18.1) subfamily.</text>
</comment>
<keyword evidence="5" id="KW-1003">Cell membrane</keyword>
<keyword evidence="16" id="KW-1185">Reference proteome</keyword>